<reference evidence="1" key="1">
    <citation type="submission" date="2020-05" db="EMBL/GenBank/DDBJ databases">
        <title>Large-scale comparative analyses of tick genomes elucidate their genetic diversity and vector capacities.</title>
        <authorList>
            <person name="Jia N."/>
            <person name="Wang J."/>
            <person name="Shi W."/>
            <person name="Du L."/>
            <person name="Sun Y."/>
            <person name="Zhan W."/>
            <person name="Jiang J."/>
            <person name="Wang Q."/>
            <person name="Zhang B."/>
            <person name="Ji P."/>
            <person name="Sakyi L.B."/>
            <person name="Cui X."/>
            <person name="Yuan T."/>
            <person name="Jiang B."/>
            <person name="Yang W."/>
            <person name="Lam T.T.-Y."/>
            <person name="Chang Q."/>
            <person name="Ding S."/>
            <person name="Wang X."/>
            <person name="Zhu J."/>
            <person name="Ruan X."/>
            <person name="Zhao L."/>
            <person name="Wei J."/>
            <person name="Que T."/>
            <person name="Du C."/>
            <person name="Cheng J."/>
            <person name="Dai P."/>
            <person name="Han X."/>
            <person name="Huang E."/>
            <person name="Gao Y."/>
            <person name="Liu J."/>
            <person name="Shao H."/>
            <person name="Ye R."/>
            <person name="Li L."/>
            <person name="Wei W."/>
            <person name="Wang X."/>
            <person name="Wang C."/>
            <person name="Yang T."/>
            <person name="Huo Q."/>
            <person name="Li W."/>
            <person name="Guo W."/>
            <person name="Chen H."/>
            <person name="Zhou L."/>
            <person name="Ni X."/>
            <person name="Tian J."/>
            <person name="Zhou Y."/>
            <person name="Sheng Y."/>
            <person name="Liu T."/>
            <person name="Pan Y."/>
            <person name="Xia L."/>
            <person name="Li J."/>
            <person name="Zhao F."/>
            <person name="Cao W."/>
        </authorList>
    </citation>
    <scope>NUCLEOTIDE SEQUENCE</scope>
    <source>
        <strain evidence="1">Hyas-2018</strain>
    </source>
</reference>
<dbReference type="Proteomes" id="UP000821845">
    <property type="component" value="Chromosome 1"/>
</dbReference>
<accession>A0ACB7TIY5</accession>
<name>A0ACB7TIY5_HYAAI</name>
<proteinExistence type="predicted"/>
<keyword evidence="2" id="KW-1185">Reference proteome</keyword>
<evidence type="ECO:0000313" key="1">
    <source>
        <dbReference type="EMBL" id="KAH6946885.1"/>
    </source>
</evidence>
<gene>
    <name evidence="1" type="ORF">HPB50_015954</name>
</gene>
<protein>
    <submittedName>
        <fullName evidence="1">Uncharacterized protein</fullName>
    </submittedName>
</protein>
<evidence type="ECO:0000313" key="2">
    <source>
        <dbReference type="Proteomes" id="UP000821845"/>
    </source>
</evidence>
<dbReference type="EMBL" id="CM023481">
    <property type="protein sequence ID" value="KAH6946885.1"/>
    <property type="molecule type" value="Genomic_DNA"/>
</dbReference>
<organism evidence="1 2">
    <name type="scientific">Hyalomma asiaticum</name>
    <name type="common">Tick</name>
    <dbReference type="NCBI Taxonomy" id="266040"/>
    <lineage>
        <taxon>Eukaryota</taxon>
        <taxon>Metazoa</taxon>
        <taxon>Ecdysozoa</taxon>
        <taxon>Arthropoda</taxon>
        <taxon>Chelicerata</taxon>
        <taxon>Arachnida</taxon>
        <taxon>Acari</taxon>
        <taxon>Parasitiformes</taxon>
        <taxon>Ixodida</taxon>
        <taxon>Ixodoidea</taxon>
        <taxon>Ixodidae</taxon>
        <taxon>Hyalomminae</taxon>
        <taxon>Hyalomma</taxon>
    </lineage>
</organism>
<comment type="caution">
    <text evidence="1">The sequence shown here is derived from an EMBL/GenBank/DDBJ whole genome shotgun (WGS) entry which is preliminary data.</text>
</comment>
<sequence length="129" mass="14509">MFQLKWVGRPSPHPGRHNSAHNHYNEERKSMLHVLEPSTAQTKGPTNAGALATRCVQLSIPRDFHQEVACREYFCARMTKECQWMLFAPSYSRPPIALHKRSRFLGVEDARGQNDDAVEALPAASLPGV</sequence>